<evidence type="ECO:0000256" key="1">
    <source>
        <dbReference type="ARBA" id="ARBA00022723"/>
    </source>
</evidence>
<keyword evidence="3" id="KW-0862">Zinc</keyword>
<dbReference type="Proteomes" id="UP000823941">
    <property type="component" value="Chromosome 19"/>
</dbReference>
<evidence type="ECO:0000256" key="4">
    <source>
        <dbReference type="ARBA" id="ARBA00023125"/>
    </source>
</evidence>
<dbReference type="Pfam" id="PF05485">
    <property type="entry name" value="THAP"/>
    <property type="match status" value="1"/>
</dbReference>
<dbReference type="InterPro" id="IPR038441">
    <property type="entry name" value="THAP_Znf_sf"/>
</dbReference>
<keyword evidence="2 5" id="KW-0863">Zinc-finger</keyword>
<dbReference type="SMART" id="SM00692">
    <property type="entry name" value="DM3"/>
    <property type="match status" value="1"/>
</dbReference>
<organism evidence="7 8">
    <name type="scientific">Plutella xylostella</name>
    <name type="common">Diamondback moth</name>
    <name type="synonym">Plutella maculipennis</name>
    <dbReference type="NCBI Taxonomy" id="51655"/>
    <lineage>
        <taxon>Eukaryota</taxon>
        <taxon>Metazoa</taxon>
        <taxon>Ecdysozoa</taxon>
        <taxon>Arthropoda</taxon>
        <taxon>Hexapoda</taxon>
        <taxon>Insecta</taxon>
        <taxon>Pterygota</taxon>
        <taxon>Neoptera</taxon>
        <taxon>Endopterygota</taxon>
        <taxon>Lepidoptera</taxon>
        <taxon>Glossata</taxon>
        <taxon>Ditrysia</taxon>
        <taxon>Yponomeutoidea</taxon>
        <taxon>Plutellidae</taxon>
        <taxon>Plutella</taxon>
    </lineage>
</organism>
<protein>
    <recommendedName>
        <fullName evidence="6">THAP-type domain-containing protein</fullName>
    </recommendedName>
</protein>
<comment type="caution">
    <text evidence="7">The sequence shown here is derived from an EMBL/GenBank/DDBJ whole genome shotgun (WGS) entry which is preliminary data.</text>
</comment>
<name>A0ABQ7Q8B7_PLUXY</name>
<keyword evidence="1" id="KW-0479">Metal-binding</keyword>
<dbReference type="PROSITE" id="PS50950">
    <property type="entry name" value="ZF_THAP"/>
    <property type="match status" value="1"/>
</dbReference>
<dbReference type="InterPro" id="IPR006612">
    <property type="entry name" value="THAP_Znf"/>
</dbReference>
<accession>A0ABQ7Q8B7</accession>
<gene>
    <name evidence="7" type="ORF">JYU34_014390</name>
</gene>
<evidence type="ECO:0000259" key="6">
    <source>
        <dbReference type="PROSITE" id="PS50950"/>
    </source>
</evidence>
<dbReference type="EMBL" id="JAHIBW010000019">
    <property type="protein sequence ID" value="KAG7301441.1"/>
    <property type="molecule type" value="Genomic_DNA"/>
</dbReference>
<dbReference type="PANTHER" id="PTHR46600:SF7">
    <property type="entry name" value="SI:DKEY-228B2.6-RELATED"/>
    <property type="match status" value="1"/>
</dbReference>
<evidence type="ECO:0000256" key="3">
    <source>
        <dbReference type="ARBA" id="ARBA00022833"/>
    </source>
</evidence>
<dbReference type="PANTHER" id="PTHR46600">
    <property type="entry name" value="THAP DOMAIN-CONTAINING"/>
    <property type="match status" value="1"/>
</dbReference>
<dbReference type="SUPFAM" id="SSF57716">
    <property type="entry name" value="Glucocorticoid receptor-like (DNA-binding domain)"/>
    <property type="match status" value="1"/>
</dbReference>
<evidence type="ECO:0000256" key="5">
    <source>
        <dbReference type="PROSITE-ProRule" id="PRU00309"/>
    </source>
</evidence>
<dbReference type="Gene3D" id="6.20.210.20">
    <property type="entry name" value="THAP domain"/>
    <property type="match status" value="1"/>
</dbReference>
<keyword evidence="8" id="KW-1185">Reference proteome</keyword>
<evidence type="ECO:0000313" key="8">
    <source>
        <dbReference type="Proteomes" id="UP000823941"/>
    </source>
</evidence>
<keyword evidence="4 5" id="KW-0238">DNA-binding</keyword>
<reference evidence="7 8" key="1">
    <citation type="submission" date="2021-06" db="EMBL/GenBank/DDBJ databases">
        <title>A haploid diamondback moth (Plutella xylostella L.) genome assembly resolves 31 chromosomes and identifies a diamide resistance mutation.</title>
        <authorList>
            <person name="Ward C.M."/>
            <person name="Perry K.D."/>
            <person name="Baker G."/>
            <person name="Powis K."/>
            <person name="Heckel D.G."/>
            <person name="Baxter S.W."/>
        </authorList>
    </citation>
    <scope>NUCLEOTIDE SEQUENCE [LARGE SCALE GENOMIC DNA]</scope>
    <source>
        <strain evidence="7 8">LV</strain>
        <tissue evidence="7">Single pupa</tissue>
    </source>
</reference>
<evidence type="ECO:0000256" key="2">
    <source>
        <dbReference type="ARBA" id="ARBA00022771"/>
    </source>
</evidence>
<proteinExistence type="predicted"/>
<feature type="domain" description="THAP-type" evidence="6">
    <location>
        <begin position="1"/>
        <end position="86"/>
    </location>
</feature>
<dbReference type="SMART" id="SM00980">
    <property type="entry name" value="THAP"/>
    <property type="match status" value="1"/>
</dbReference>
<dbReference type="InterPro" id="IPR026516">
    <property type="entry name" value="THAP1/10"/>
</dbReference>
<evidence type="ECO:0000313" key="7">
    <source>
        <dbReference type="EMBL" id="KAG7301441.1"/>
    </source>
</evidence>
<sequence length="175" mass="19121">MANSHRTCEICGVKERHSDEKHIFFRFPLDKNRCMEWVKVVGKEDLAYLPLKKLHSLRYVCGKHFSKRDFTKSKTRLKRLAIPNLHLTSAPLSDSIVAEFLLLNLNVAAKGKHEVAEVVPAAPVAMQQVGTAVASTSASEAISEAAKSKHEVAEVVIQQVDTAVASTSASEAISG</sequence>